<dbReference type="GO" id="GO:0050660">
    <property type="term" value="F:flavin adenine dinucleotide binding"/>
    <property type="evidence" value="ECO:0007669"/>
    <property type="project" value="InterPro"/>
</dbReference>
<comment type="cofactor">
    <cofactor evidence="1">
        <name>FAD</name>
        <dbReference type="ChEBI" id="CHEBI:57692"/>
    </cofactor>
</comment>
<dbReference type="Proteomes" id="UP001175211">
    <property type="component" value="Unassembled WGS sequence"/>
</dbReference>
<dbReference type="Gene3D" id="3.30.560.10">
    <property type="entry name" value="Glucose Oxidase, domain 3"/>
    <property type="match status" value="1"/>
</dbReference>
<dbReference type="Gene3D" id="3.50.50.60">
    <property type="entry name" value="FAD/NAD(P)-binding domain"/>
    <property type="match status" value="1"/>
</dbReference>
<feature type="domain" description="Glucose-methanol-choline oxidoreductase N-terminal" evidence="5">
    <location>
        <begin position="17"/>
        <end position="71"/>
    </location>
</feature>
<comment type="similarity">
    <text evidence="2">Belongs to the GMC oxidoreductase family.</text>
</comment>
<evidence type="ECO:0000256" key="2">
    <source>
        <dbReference type="ARBA" id="ARBA00010790"/>
    </source>
</evidence>
<gene>
    <name evidence="6" type="ORF">EV420DRAFT_345939</name>
</gene>
<dbReference type="PANTHER" id="PTHR11552">
    <property type="entry name" value="GLUCOSE-METHANOL-CHOLINE GMC OXIDOREDUCTASE"/>
    <property type="match status" value="1"/>
</dbReference>
<dbReference type="EMBL" id="JAUEPS010000016">
    <property type="protein sequence ID" value="KAK0459017.1"/>
    <property type="molecule type" value="Genomic_DNA"/>
</dbReference>
<evidence type="ECO:0000313" key="7">
    <source>
        <dbReference type="Proteomes" id="UP001175211"/>
    </source>
</evidence>
<proteinExistence type="inferred from homology"/>
<reference evidence="6" key="1">
    <citation type="submission" date="2023-06" db="EMBL/GenBank/DDBJ databases">
        <authorList>
            <consortium name="Lawrence Berkeley National Laboratory"/>
            <person name="Ahrendt S."/>
            <person name="Sahu N."/>
            <person name="Indic B."/>
            <person name="Wong-Bajracharya J."/>
            <person name="Merenyi Z."/>
            <person name="Ke H.-M."/>
            <person name="Monk M."/>
            <person name="Kocsube S."/>
            <person name="Drula E."/>
            <person name="Lipzen A."/>
            <person name="Balint B."/>
            <person name="Henrissat B."/>
            <person name="Andreopoulos B."/>
            <person name="Martin F.M."/>
            <person name="Harder C.B."/>
            <person name="Rigling D."/>
            <person name="Ford K.L."/>
            <person name="Foster G.D."/>
            <person name="Pangilinan J."/>
            <person name="Papanicolaou A."/>
            <person name="Barry K."/>
            <person name="LaButti K."/>
            <person name="Viragh M."/>
            <person name="Koriabine M."/>
            <person name="Yan M."/>
            <person name="Riley R."/>
            <person name="Champramary S."/>
            <person name="Plett K.L."/>
            <person name="Tsai I.J."/>
            <person name="Slot J."/>
            <person name="Sipos G."/>
            <person name="Plett J."/>
            <person name="Nagy L.G."/>
            <person name="Grigoriev I.V."/>
        </authorList>
    </citation>
    <scope>NUCLEOTIDE SEQUENCE</scope>
    <source>
        <strain evidence="6">CCBAS 213</strain>
    </source>
</reference>
<keyword evidence="4" id="KW-0274">FAD</keyword>
<dbReference type="InterPro" id="IPR012132">
    <property type="entry name" value="GMC_OxRdtase"/>
</dbReference>
<keyword evidence="7" id="KW-1185">Reference proteome</keyword>
<evidence type="ECO:0000256" key="1">
    <source>
        <dbReference type="ARBA" id="ARBA00001974"/>
    </source>
</evidence>
<evidence type="ECO:0000313" key="6">
    <source>
        <dbReference type="EMBL" id="KAK0459017.1"/>
    </source>
</evidence>
<evidence type="ECO:0000256" key="4">
    <source>
        <dbReference type="ARBA" id="ARBA00022827"/>
    </source>
</evidence>
<sequence>MTLRLTIGTIIPQEVLNGRCIPYPLGIGLGGSSAVNCLVYTRGSADDIDKWVELSGDEGWSWDRYAAILQEGMAPTHRMIILTPLYRVRNSIPFLVDGHNTTGQYLPAFHGTDGVIGVSHPRYP</sequence>
<organism evidence="6 7">
    <name type="scientific">Armillaria tabescens</name>
    <name type="common">Ringless honey mushroom</name>
    <name type="synonym">Agaricus tabescens</name>
    <dbReference type="NCBI Taxonomy" id="1929756"/>
    <lineage>
        <taxon>Eukaryota</taxon>
        <taxon>Fungi</taxon>
        <taxon>Dikarya</taxon>
        <taxon>Basidiomycota</taxon>
        <taxon>Agaricomycotina</taxon>
        <taxon>Agaricomycetes</taxon>
        <taxon>Agaricomycetidae</taxon>
        <taxon>Agaricales</taxon>
        <taxon>Marasmiineae</taxon>
        <taxon>Physalacriaceae</taxon>
        <taxon>Desarmillaria</taxon>
    </lineage>
</organism>
<dbReference type="InterPro" id="IPR036188">
    <property type="entry name" value="FAD/NAD-bd_sf"/>
</dbReference>
<evidence type="ECO:0000256" key="3">
    <source>
        <dbReference type="ARBA" id="ARBA00022630"/>
    </source>
</evidence>
<protein>
    <recommendedName>
        <fullName evidence="5">Glucose-methanol-choline oxidoreductase N-terminal domain-containing protein</fullName>
    </recommendedName>
</protein>
<dbReference type="Pfam" id="PF00732">
    <property type="entry name" value="GMC_oxred_N"/>
    <property type="match status" value="1"/>
</dbReference>
<dbReference type="AlphaFoldDB" id="A0AA39N5V0"/>
<dbReference type="GeneID" id="85365345"/>
<dbReference type="RefSeq" id="XP_060331267.1">
    <property type="nucleotide sequence ID" value="XM_060481797.1"/>
</dbReference>
<dbReference type="GO" id="GO:0016614">
    <property type="term" value="F:oxidoreductase activity, acting on CH-OH group of donors"/>
    <property type="evidence" value="ECO:0007669"/>
    <property type="project" value="InterPro"/>
</dbReference>
<evidence type="ECO:0000259" key="5">
    <source>
        <dbReference type="Pfam" id="PF00732"/>
    </source>
</evidence>
<dbReference type="PANTHER" id="PTHR11552:SF147">
    <property type="entry name" value="CHOLINE DEHYDROGENASE, MITOCHONDRIAL"/>
    <property type="match status" value="1"/>
</dbReference>
<accession>A0AA39N5V0</accession>
<name>A0AA39N5V0_ARMTA</name>
<dbReference type="SUPFAM" id="SSF51905">
    <property type="entry name" value="FAD/NAD(P)-binding domain"/>
    <property type="match status" value="1"/>
</dbReference>
<keyword evidence="3" id="KW-0285">Flavoprotein</keyword>
<comment type="caution">
    <text evidence="6">The sequence shown here is derived from an EMBL/GenBank/DDBJ whole genome shotgun (WGS) entry which is preliminary data.</text>
</comment>
<dbReference type="InterPro" id="IPR000172">
    <property type="entry name" value="GMC_OxRdtase_N"/>
</dbReference>